<dbReference type="Gramene" id="Pp3c1_8250V3.2">
    <property type="protein sequence ID" value="PAC:32966608.CDS.1"/>
    <property type="gene ID" value="Pp3c1_8250"/>
</dbReference>
<dbReference type="InParanoid" id="A0A2K1L7D5"/>
<evidence type="ECO:0000313" key="3">
    <source>
        <dbReference type="EnsemblPlants" id="PAC:32966607.CDS.1"/>
    </source>
</evidence>
<dbReference type="Proteomes" id="UP000006727">
    <property type="component" value="Chromosome 1"/>
</dbReference>
<keyword evidence="4" id="KW-1185">Reference proteome</keyword>
<dbReference type="PaxDb" id="3218-PP1S38_199V6.1"/>
<reference evidence="2 4" key="2">
    <citation type="journal article" date="2018" name="Plant J.">
        <title>The Physcomitrella patens chromosome-scale assembly reveals moss genome structure and evolution.</title>
        <authorList>
            <person name="Lang D."/>
            <person name="Ullrich K.K."/>
            <person name="Murat F."/>
            <person name="Fuchs J."/>
            <person name="Jenkins J."/>
            <person name="Haas F.B."/>
            <person name="Piednoel M."/>
            <person name="Gundlach H."/>
            <person name="Van Bel M."/>
            <person name="Meyberg R."/>
            <person name="Vives C."/>
            <person name="Morata J."/>
            <person name="Symeonidi A."/>
            <person name="Hiss M."/>
            <person name="Muchero W."/>
            <person name="Kamisugi Y."/>
            <person name="Saleh O."/>
            <person name="Blanc G."/>
            <person name="Decker E.L."/>
            <person name="van Gessel N."/>
            <person name="Grimwood J."/>
            <person name="Hayes R.D."/>
            <person name="Graham S.W."/>
            <person name="Gunter L.E."/>
            <person name="McDaniel S.F."/>
            <person name="Hoernstein S.N.W."/>
            <person name="Larsson A."/>
            <person name="Li F.W."/>
            <person name="Perroud P.F."/>
            <person name="Phillips J."/>
            <person name="Ranjan P."/>
            <person name="Rokshar D.S."/>
            <person name="Rothfels C.J."/>
            <person name="Schneider L."/>
            <person name="Shu S."/>
            <person name="Stevenson D.W."/>
            <person name="Thummler F."/>
            <person name="Tillich M."/>
            <person name="Villarreal Aguilar J.C."/>
            <person name="Widiez T."/>
            <person name="Wong G.K."/>
            <person name="Wymore A."/>
            <person name="Zhang Y."/>
            <person name="Zimmer A.D."/>
            <person name="Quatrano R.S."/>
            <person name="Mayer K.F.X."/>
            <person name="Goodstein D."/>
            <person name="Casacuberta J.M."/>
            <person name="Vandepoele K."/>
            <person name="Reski R."/>
            <person name="Cuming A.C."/>
            <person name="Tuskan G.A."/>
            <person name="Maumus F."/>
            <person name="Salse J."/>
            <person name="Schmutz J."/>
            <person name="Rensing S.A."/>
        </authorList>
    </citation>
    <scope>NUCLEOTIDE SEQUENCE [LARGE SCALE GENOMIC DNA]</scope>
    <source>
        <strain evidence="3 4">cv. Gransden 2004</strain>
    </source>
</reference>
<evidence type="ECO:0000313" key="2">
    <source>
        <dbReference type="EMBL" id="PNR61956.1"/>
    </source>
</evidence>
<dbReference type="Gramene" id="Pp3c1_8250V3.1">
    <property type="protein sequence ID" value="PAC:32966607.CDS.1"/>
    <property type="gene ID" value="Pp3c1_8250"/>
</dbReference>
<proteinExistence type="predicted"/>
<sequence length="100" mass="10632">MATWGGVGPARAQANSTKSKSSGTATFRAHKSAQRASIALQQCESPGGGRCSTSPVHARWQIPALVFPPPRVVFTRLIACLQPPTLSLQFSIENWALVST</sequence>
<feature type="region of interest" description="Disordered" evidence="1">
    <location>
        <begin position="1"/>
        <end position="28"/>
    </location>
</feature>
<gene>
    <name evidence="2" type="ORF">PHYPA_000380</name>
</gene>
<dbReference type="EMBL" id="ABEU02000001">
    <property type="protein sequence ID" value="PNR61956.1"/>
    <property type="molecule type" value="Genomic_DNA"/>
</dbReference>
<dbReference type="AlphaFoldDB" id="A0A2K1L7D5"/>
<evidence type="ECO:0000313" key="4">
    <source>
        <dbReference type="Proteomes" id="UP000006727"/>
    </source>
</evidence>
<organism evidence="2">
    <name type="scientific">Physcomitrium patens</name>
    <name type="common">Spreading-leaved earth moss</name>
    <name type="synonym">Physcomitrella patens</name>
    <dbReference type="NCBI Taxonomy" id="3218"/>
    <lineage>
        <taxon>Eukaryota</taxon>
        <taxon>Viridiplantae</taxon>
        <taxon>Streptophyta</taxon>
        <taxon>Embryophyta</taxon>
        <taxon>Bryophyta</taxon>
        <taxon>Bryophytina</taxon>
        <taxon>Bryopsida</taxon>
        <taxon>Funariidae</taxon>
        <taxon>Funariales</taxon>
        <taxon>Funariaceae</taxon>
        <taxon>Physcomitrium</taxon>
    </lineage>
</organism>
<feature type="compositionally biased region" description="Polar residues" evidence="1">
    <location>
        <begin position="13"/>
        <end position="25"/>
    </location>
</feature>
<reference evidence="2 4" key="1">
    <citation type="journal article" date="2008" name="Science">
        <title>The Physcomitrella genome reveals evolutionary insights into the conquest of land by plants.</title>
        <authorList>
            <person name="Rensing S."/>
            <person name="Lang D."/>
            <person name="Zimmer A."/>
            <person name="Terry A."/>
            <person name="Salamov A."/>
            <person name="Shapiro H."/>
            <person name="Nishiyama T."/>
            <person name="Perroud P.-F."/>
            <person name="Lindquist E."/>
            <person name="Kamisugi Y."/>
            <person name="Tanahashi T."/>
            <person name="Sakakibara K."/>
            <person name="Fujita T."/>
            <person name="Oishi K."/>
            <person name="Shin-I T."/>
            <person name="Kuroki Y."/>
            <person name="Toyoda A."/>
            <person name="Suzuki Y."/>
            <person name="Hashimoto A."/>
            <person name="Yamaguchi K."/>
            <person name="Sugano A."/>
            <person name="Kohara Y."/>
            <person name="Fujiyama A."/>
            <person name="Anterola A."/>
            <person name="Aoki S."/>
            <person name="Ashton N."/>
            <person name="Barbazuk W.B."/>
            <person name="Barker E."/>
            <person name="Bennetzen J."/>
            <person name="Bezanilla M."/>
            <person name="Blankenship R."/>
            <person name="Cho S.H."/>
            <person name="Dutcher S."/>
            <person name="Estelle M."/>
            <person name="Fawcett J.A."/>
            <person name="Gundlach H."/>
            <person name="Hanada K."/>
            <person name="Heyl A."/>
            <person name="Hicks K.A."/>
            <person name="Hugh J."/>
            <person name="Lohr M."/>
            <person name="Mayer K."/>
            <person name="Melkozernov A."/>
            <person name="Murata T."/>
            <person name="Nelson D."/>
            <person name="Pils B."/>
            <person name="Prigge M."/>
            <person name="Reiss B."/>
            <person name="Renner T."/>
            <person name="Rombauts S."/>
            <person name="Rushton P."/>
            <person name="Sanderfoot A."/>
            <person name="Schween G."/>
            <person name="Shiu S.-H."/>
            <person name="Stueber K."/>
            <person name="Theodoulou F.L."/>
            <person name="Tu H."/>
            <person name="Van de Peer Y."/>
            <person name="Verrier P.J."/>
            <person name="Waters E."/>
            <person name="Wood A."/>
            <person name="Yang L."/>
            <person name="Cove D."/>
            <person name="Cuming A."/>
            <person name="Hasebe M."/>
            <person name="Lucas S."/>
            <person name="Mishler D.B."/>
            <person name="Reski R."/>
            <person name="Grigoriev I."/>
            <person name="Quatrano R.S."/>
            <person name="Boore J.L."/>
        </authorList>
    </citation>
    <scope>NUCLEOTIDE SEQUENCE [LARGE SCALE GENOMIC DNA]</scope>
    <source>
        <strain evidence="3 4">cv. Gransden 2004</strain>
    </source>
</reference>
<dbReference type="EnsemblPlants" id="Pp3c1_8250V3.2">
    <property type="protein sequence ID" value="PAC:32966608.CDS.1"/>
    <property type="gene ID" value="Pp3c1_8250"/>
</dbReference>
<accession>A0A2K1L7D5</accession>
<name>A0A2K1L7D5_PHYPA</name>
<protein>
    <submittedName>
        <fullName evidence="2 3">Uncharacterized protein</fullName>
    </submittedName>
</protein>
<reference evidence="3" key="3">
    <citation type="submission" date="2020-12" db="UniProtKB">
        <authorList>
            <consortium name="EnsemblPlants"/>
        </authorList>
    </citation>
    <scope>IDENTIFICATION</scope>
</reference>
<evidence type="ECO:0000256" key="1">
    <source>
        <dbReference type="SAM" id="MobiDB-lite"/>
    </source>
</evidence>
<dbReference type="EnsemblPlants" id="Pp3c1_8250V3.1">
    <property type="protein sequence ID" value="PAC:32966607.CDS.1"/>
    <property type="gene ID" value="Pp3c1_8250"/>
</dbReference>